<dbReference type="InterPro" id="IPR047057">
    <property type="entry name" value="MerR_fam"/>
</dbReference>
<dbReference type="Gene3D" id="1.10.1660.10">
    <property type="match status" value="1"/>
</dbReference>
<dbReference type="OrthoDB" id="9802039at2"/>
<keyword evidence="1" id="KW-0805">Transcription regulation</keyword>
<sequence length="110" mass="12005">MRIGTLAHAAGVTAKTIRFYERAGLLPEPPRTPSGYRDYPPESADRLVFIRGAQAAGLSLAEIRDVLTIRDSGQPPNGAVADLLAAQLRQIETRLEELTLARNALRELAR</sequence>
<protein>
    <submittedName>
        <fullName evidence="6">Heavy metal-responsive transcriptional regulator</fullName>
    </submittedName>
</protein>
<dbReference type="PROSITE" id="PS50937">
    <property type="entry name" value="HTH_MERR_2"/>
    <property type="match status" value="1"/>
</dbReference>
<keyword evidence="4" id="KW-0175">Coiled coil</keyword>
<evidence type="ECO:0000256" key="4">
    <source>
        <dbReference type="SAM" id="Coils"/>
    </source>
</evidence>
<evidence type="ECO:0000256" key="1">
    <source>
        <dbReference type="ARBA" id="ARBA00023015"/>
    </source>
</evidence>
<evidence type="ECO:0000256" key="2">
    <source>
        <dbReference type="ARBA" id="ARBA00023125"/>
    </source>
</evidence>
<dbReference type="GO" id="GO:0003700">
    <property type="term" value="F:DNA-binding transcription factor activity"/>
    <property type="evidence" value="ECO:0007669"/>
    <property type="project" value="InterPro"/>
</dbReference>
<evidence type="ECO:0000313" key="6">
    <source>
        <dbReference type="EMBL" id="TDC79973.1"/>
    </source>
</evidence>
<dbReference type="CDD" id="cd04770">
    <property type="entry name" value="HTH_HMRTR"/>
    <property type="match status" value="1"/>
</dbReference>
<dbReference type="InterPro" id="IPR000551">
    <property type="entry name" value="MerR-type_HTH_dom"/>
</dbReference>
<dbReference type="RefSeq" id="WP_132815690.1">
    <property type="nucleotide sequence ID" value="NZ_SMKI01000008.1"/>
</dbReference>
<feature type="coiled-coil region" evidence="4">
    <location>
        <begin position="81"/>
        <end position="108"/>
    </location>
</feature>
<keyword evidence="3" id="KW-0804">Transcription</keyword>
<dbReference type="SUPFAM" id="SSF46955">
    <property type="entry name" value="Putative DNA-binding domain"/>
    <property type="match status" value="1"/>
</dbReference>
<name>A0A4R4TXH1_9ACTN</name>
<keyword evidence="2" id="KW-0238">DNA-binding</keyword>
<organism evidence="6 7">
    <name type="scientific">Streptomyces hainanensis</name>
    <dbReference type="NCBI Taxonomy" id="402648"/>
    <lineage>
        <taxon>Bacteria</taxon>
        <taxon>Bacillati</taxon>
        <taxon>Actinomycetota</taxon>
        <taxon>Actinomycetes</taxon>
        <taxon>Kitasatosporales</taxon>
        <taxon>Streptomycetaceae</taxon>
        <taxon>Streptomyces</taxon>
    </lineage>
</organism>
<dbReference type="Pfam" id="PF13411">
    <property type="entry name" value="MerR_1"/>
    <property type="match status" value="1"/>
</dbReference>
<evidence type="ECO:0000259" key="5">
    <source>
        <dbReference type="PROSITE" id="PS50937"/>
    </source>
</evidence>
<reference evidence="6 7" key="1">
    <citation type="submission" date="2019-03" db="EMBL/GenBank/DDBJ databases">
        <title>Draft genome sequences of novel Actinobacteria.</title>
        <authorList>
            <person name="Sahin N."/>
            <person name="Ay H."/>
            <person name="Saygin H."/>
        </authorList>
    </citation>
    <scope>NUCLEOTIDE SEQUENCE [LARGE SCALE GENOMIC DNA]</scope>
    <source>
        <strain evidence="6 7">DSM 41900</strain>
    </source>
</reference>
<dbReference type="InterPro" id="IPR009061">
    <property type="entry name" value="DNA-bd_dom_put_sf"/>
</dbReference>
<dbReference type="AlphaFoldDB" id="A0A4R4TXH1"/>
<dbReference type="SMART" id="SM00422">
    <property type="entry name" value="HTH_MERR"/>
    <property type="match status" value="1"/>
</dbReference>
<dbReference type="GO" id="GO:0003677">
    <property type="term" value="F:DNA binding"/>
    <property type="evidence" value="ECO:0007669"/>
    <property type="project" value="UniProtKB-KW"/>
</dbReference>
<accession>A0A4R4TXH1</accession>
<dbReference type="PRINTS" id="PR00040">
    <property type="entry name" value="HTHMERR"/>
</dbReference>
<evidence type="ECO:0000256" key="3">
    <source>
        <dbReference type="ARBA" id="ARBA00023163"/>
    </source>
</evidence>
<dbReference type="EMBL" id="SMKI01000008">
    <property type="protein sequence ID" value="TDC79973.1"/>
    <property type="molecule type" value="Genomic_DNA"/>
</dbReference>
<dbReference type="PROSITE" id="PS00552">
    <property type="entry name" value="HTH_MERR_1"/>
    <property type="match status" value="1"/>
</dbReference>
<dbReference type="PANTHER" id="PTHR30204:SF94">
    <property type="entry name" value="HEAVY METAL-DEPENDENT TRANSCRIPTIONAL REGULATOR HI_0293-RELATED"/>
    <property type="match status" value="1"/>
</dbReference>
<comment type="caution">
    <text evidence="6">The sequence shown here is derived from an EMBL/GenBank/DDBJ whole genome shotgun (WGS) entry which is preliminary data.</text>
</comment>
<evidence type="ECO:0000313" key="7">
    <source>
        <dbReference type="Proteomes" id="UP000295345"/>
    </source>
</evidence>
<proteinExistence type="predicted"/>
<keyword evidence="7" id="KW-1185">Reference proteome</keyword>
<dbReference type="Proteomes" id="UP000295345">
    <property type="component" value="Unassembled WGS sequence"/>
</dbReference>
<dbReference type="PANTHER" id="PTHR30204">
    <property type="entry name" value="REDOX-CYCLING DRUG-SENSING TRANSCRIPTIONAL ACTIVATOR SOXR"/>
    <property type="match status" value="1"/>
</dbReference>
<feature type="domain" description="HTH merR-type" evidence="5">
    <location>
        <begin position="1"/>
        <end position="69"/>
    </location>
</feature>
<gene>
    <name evidence="6" type="ORF">E1283_01440</name>
</gene>